<feature type="non-terminal residue" evidence="2">
    <location>
        <position position="170"/>
    </location>
</feature>
<feature type="compositionally biased region" description="Basic and acidic residues" evidence="1">
    <location>
        <begin position="81"/>
        <end position="103"/>
    </location>
</feature>
<name>A0A6J4USF8_9BACT</name>
<accession>A0A6J4USF8</accession>
<protein>
    <submittedName>
        <fullName evidence="2">Uncharacterized protein</fullName>
    </submittedName>
</protein>
<evidence type="ECO:0000256" key="1">
    <source>
        <dbReference type="SAM" id="MobiDB-lite"/>
    </source>
</evidence>
<organism evidence="2">
    <name type="scientific">uncultured Thermomicrobiales bacterium</name>
    <dbReference type="NCBI Taxonomy" id="1645740"/>
    <lineage>
        <taxon>Bacteria</taxon>
        <taxon>Pseudomonadati</taxon>
        <taxon>Thermomicrobiota</taxon>
        <taxon>Thermomicrobia</taxon>
        <taxon>Thermomicrobiales</taxon>
        <taxon>environmental samples</taxon>
    </lineage>
</organism>
<evidence type="ECO:0000313" key="2">
    <source>
        <dbReference type="EMBL" id="CAA9558456.1"/>
    </source>
</evidence>
<gene>
    <name evidence="2" type="ORF">AVDCRST_MAG87-1381</name>
</gene>
<dbReference type="AlphaFoldDB" id="A0A6J4USF8"/>
<sequence>ARRCHQRHHAQGKVGVQPLQEECASTRIDVQELHDTTAIPCPQGGRLGQIAASRECQLQRRTTFAPSHRDHDCRGLGPWRAVDHERPGSAHLRDQRRERREPRPAGISLAGDQPLHENFRNPVHRSPPGHSPVPNRRLPRMPGRLRMRYADAGFRAAMPRIAGPHHTRRM</sequence>
<reference evidence="2" key="1">
    <citation type="submission" date="2020-02" db="EMBL/GenBank/DDBJ databases">
        <authorList>
            <person name="Meier V. D."/>
        </authorList>
    </citation>
    <scope>NUCLEOTIDE SEQUENCE</scope>
    <source>
        <strain evidence="2">AVDCRST_MAG87</strain>
    </source>
</reference>
<proteinExistence type="predicted"/>
<feature type="region of interest" description="Disordered" evidence="1">
    <location>
        <begin position="76"/>
        <end position="140"/>
    </location>
</feature>
<dbReference type="EMBL" id="CADCWJ010000310">
    <property type="protein sequence ID" value="CAA9558456.1"/>
    <property type="molecule type" value="Genomic_DNA"/>
</dbReference>
<feature type="non-terminal residue" evidence="2">
    <location>
        <position position="1"/>
    </location>
</feature>